<dbReference type="EMBL" id="ANFO01000643">
    <property type="protein sequence ID" value="KGQ07759.1"/>
    <property type="molecule type" value="Genomic_DNA"/>
</dbReference>
<dbReference type="AlphaFoldDB" id="A0A0A2W476"/>
<dbReference type="HOGENOM" id="CLU_473250_0_0_1"/>
<organism evidence="1 2">
    <name type="scientific">Beauveria bassiana D1-5</name>
    <dbReference type="NCBI Taxonomy" id="1245745"/>
    <lineage>
        <taxon>Eukaryota</taxon>
        <taxon>Fungi</taxon>
        <taxon>Dikarya</taxon>
        <taxon>Ascomycota</taxon>
        <taxon>Pezizomycotina</taxon>
        <taxon>Sordariomycetes</taxon>
        <taxon>Hypocreomycetidae</taxon>
        <taxon>Hypocreales</taxon>
        <taxon>Cordycipitaceae</taxon>
        <taxon>Beauveria</taxon>
    </lineage>
</organism>
<reference evidence="1 2" key="1">
    <citation type="submission" date="2012-10" db="EMBL/GenBank/DDBJ databases">
        <title>Genome sequencing and analysis of entomopathogenic fungi Beauveria bassiana D1-5.</title>
        <authorList>
            <person name="Li Q."/>
            <person name="Wang L."/>
            <person name="Zhang Z."/>
            <person name="Wang Q."/>
            <person name="Ren J."/>
            <person name="Wang M."/>
            <person name="Xu W."/>
            <person name="Wang J."/>
            <person name="Lu Y."/>
            <person name="Du Q."/>
            <person name="Sun Z."/>
        </authorList>
    </citation>
    <scope>NUCLEOTIDE SEQUENCE [LARGE SCALE GENOMIC DNA]</scope>
    <source>
        <strain evidence="1 2">D1-5</strain>
    </source>
</reference>
<gene>
    <name evidence="1" type="ORF">BBAD15_g6920</name>
</gene>
<proteinExistence type="predicted"/>
<comment type="caution">
    <text evidence="1">The sequence shown here is derived from an EMBL/GenBank/DDBJ whole genome shotgun (WGS) entry which is preliminary data.</text>
</comment>
<evidence type="ECO:0000313" key="2">
    <source>
        <dbReference type="Proteomes" id="UP000030106"/>
    </source>
</evidence>
<accession>A0A0A2W476</accession>
<evidence type="ECO:0000313" key="1">
    <source>
        <dbReference type="EMBL" id="KGQ07759.1"/>
    </source>
</evidence>
<protein>
    <submittedName>
        <fullName evidence="1">Uncharacterized protein</fullName>
    </submittedName>
</protein>
<sequence length="576" mass="63755">MCPNTAPGALLSVNIDLLLEEVVRLNIPRLKSRLKVRKKHNIDLSPIPQLVKICRDINVDADANRVLLALEMLTRVFKEASSSPPTQATYHTAANIVKLAFELTATNVLEVVDRCAAERHNVARYTDTVRKLGQYFRATKQLVLAATSSRGSRLFRHLQVCAFQIEVPCCIREQGCSNSGTAAVQAACSPVARRNLRQRFHCSEEAIESRVKEKLDKAKPGIKVHAEIQLLFFYECYEIRQPPRLIAAIVSTFGKLNERWILPDWLLGIDSVQQRRLCQVVEQFEAVLTARCERSVNITKKLTDPIESMIALSAVWHDPATTAPLYGFDGSEGGSFLHNTTMQASIATQRQDKIYLTASELPFVMLIHHDLSELVLSMGQLRLVFDFATSLAITVCISQGDDEGNEGISFDALMIPTDSEVTVHRCAGSGDTTFRIQHGCLLPHVKGCDLGAVPPTATAQCEQLSTEAALRGTAPVGGHPRVHVAISCFKAQRAGQMETPFVRYLINTFESSKEKLHVFSQAMDNWVRLHMPPYPAPMVEGLSEAAVRTQRDLSFEFWGQPASASNTLAQELANAP</sequence>
<dbReference type="Proteomes" id="UP000030106">
    <property type="component" value="Unassembled WGS sequence"/>
</dbReference>
<name>A0A0A2W476_BEABA</name>